<dbReference type="KEGG" id="eio:H9L01_07000"/>
<name>A0A7G9RWZ1_9FIRM</name>
<dbReference type="AlphaFoldDB" id="A0A7G9RWZ1"/>
<organism evidence="1 2">
    <name type="scientific">Erysipelothrix inopinata</name>
    <dbReference type="NCBI Taxonomy" id="225084"/>
    <lineage>
        <taxon>Bacteria</taxon>
        <taxon>Bacillati</taxon>
        <taxon>Bacillota</taxon>
        <taxon>Erysipelotrichia</taxon>
        <taxon>Erysipelotrichales</taxon>
        <taxon>Erysipelotrichaceae</taxon>
        <taxon>Erysipelothrix</taxon>
    </lineage>
</organism>
<proteinExistence type="predicted"/>
<sequence>MVAIVLFLIGTRKKVTFEVLENGIKINDTRYNYTNITKIEMSTPFEQSNMVRKLKIVTHSKTIKYTINENMNHSISQHQYQNFAKTLKVSYPEVIFK</sequence>
<gene>
    <name evidence="1" type="ORF">H9L01_07000</name>
</gene>
<dbReference type="Proteomes" id="UP000515928">
    <property type="component" value="Chromosome"/>
</dbReference>
<accession>A0A7G9RWZ1</accession>
<dbReference type="EMBL" id="CP060715">
    <property type="protein sequence ID" value="QNN60116.1"/>
    <property type="molecule type" value="Genomic_DNA"/>
</dbReference>
<reference evidence="1 2" key="1">
    <citation type="submission" date="2020-08" db="EMBL/GenBank/DDBJ databases">
        <title>Genome sequence of Erysipelothrix inopinata DSM 15511T.</title>
        <authorList>
            <person name="Hyun D.-W."/>
            <person name="Bae J.-W."/>
        </authorList>
    </citation>
    <scope>NUCLEOTIDE SEQUENCE [LARGE SCALE GENOMIC DNA]</scope>
    <source>
        <strain evidence="1 2">DSM 15511</strain>
    </source>
</reference>
<evidence type="ECO:0000313" key="1">
    <source>
        <dbReference type="EMBL" id="QNN60116.1"/>
    </source>
</evidence>
<evidence type="ECO:0000313" key="2">
    <source>
        <dbReference type="Proteomes" id="UP000515928"/>
    </source>
</evidence>
<keyword evidence="2" id="KW-1185">Reference proteome</keyword>
<protein>
    <submittedName>
        <fullName evidence="1">Uncharacterized protein</fullName>
    </submittedName>
</protein>
<dbReference type="RefSeq" id="WP_187533248.1">
    <property type="nucleotide sequence ID" value="NZ_CP060715.1"/>
</dbReference>